<sequence>MSSILTGLFERNGDYKRLEDELENSGFANSDYIVYLKEDHRHSQFMASVEIKDAEQSQKAHDIFHQNSVLKTYLFENMNIDQASYSNVKNYIDARSKAEIHTSPDVKKKPQHTGMDSEVKF</sequence>
<organism evidence="2 3">
    <name type="scientific">Chryseobacterium aquaticum</name>
    <dbReference type="NCBI Taxonomy" id="452084"/>
    <lineage>
        <taxon>Bacteria</taxon>
        <taxon>Pseudomonadati</taxon>
        <taxon>Bacteroidota</taxon>
        <taxon>Flavobacteriia</taxon>
        <taxon>Flavobacteriales</taxon>
        <taxon>Weeksellaceae</taxon>
        <taxon>Chryseobacterium group</taxon>
        <taxon>Chryseobacterium</taxon>
    </lineage>
</organism>
<gene>
    <name evidence="2" type="ORF">AR438_10200</name>
</gene>
<dbReference type="STRING" id="452084.AR438_10200"/>
<dbReference type="AlphaFoldDB" id="A0A0Q3K8K4"/>
<evidence type="ECO:0000313" key="3">
    <source>
        <dbReference type="Proteomes" id="UP000051682"/>
    </source>
</evidence>
<protein>
    <submittedName>
        <fullName evidence="2">Uncharacterized protein</fullName>
    </submittedName>
</protein>
<accession>A0A0Q3K8K4</accession>
<evidence type="ECO:0000313" key="2">
    <source>
        <dbReference type="EMBL" id="KQK25947.1"/>
    </source>
</evidence>
<feature type="compositionally biased region" description="Basic and acidic residues" evidence="1">
    <location>
        <begin position="99"/>
        <end position="108"/>
    </location>
</feature>
<dbReference type="RefSeq" id="WP_056014948.1">
    <property type="nucleotide sequence ID" value="NZ_LLYZ01000005.1"/>
</dbReference>
<evidence type="ECO:0000256" key="1">
    <source>
        <dbReference type="SAM" id="MobiDB-lite"/>
    </source>
</evidence>
<reference evidence="2 3" key="1">
    <citation type="submission" date="2015-10" db="EMBL/GenBank/DDBJ databases">
        <title>Chryseobacterium aquaticum genome.</title>
        <authorList>
            <person name="Newman J.D."/>
            <person name="Ferguson M.B."/>
            <person name="Miller J.R."/>
        </authorList>
    </citation>
    <scope>NUCLEOTIDE SEQUENCE [LARGE SCALE GENOMIC DNA]</scope>
    <source>
        <strain evidence="2 3">KCTC 12483</strain>
    </source>
</reference>
<dbReference type="OrthoDB" id="1259979at2"/>
<name>A0A0Q3K8K4_9FLAO</name>
<proteinExistence type="predicted"/>
<keyword evidence="3" id="KW-1185">Reference proteome</keyword>
<comment type="caution">
    <text evidence="2">The sequence shown here is derived from an EMBL/GenBank/DDBJ whole genome shotgun (WGS) entry which is preliminary data.</text>
</comment>
<dbReference type="Proteomes" id="UP000051682">
    <property type="component" value="Unassembled WGS sequence"/>
</dbReference>
<dbReference type="EMBL" id="LLYZ01000005">
    <property type="protein sequence ID" value="KQK25947.1"/>
    <property type="molecule type" value="Genomic_DNA"/>
</dbReference>
<feature type="region of interest" description="Disordered" evidence="1">
    <location>
        <begin position="99"/>
        <end position="121"/>
    </location>
</feature>